<reference evidence="1 2" key="1">
    <citation type="submission" date="2024-01" db="EMBL/GenBank/DDBJ databases">
        <title>Genomic analysis and antimicrobial resistance profiles of Trueperella pyogenes isolated from domestic and wild animals.</title>
        <authorList>
            <person name="Magossi G."/>
            <person name="Gzyl K.E."/>
            <person name="Holman D.B."/>
            <person name="Amat S."/>
        </authorList>
    </citation>
    <scope>NUCLEOTIDE SEQUENCE [LARGE SCALE GENOMIC DNA]</scope>
    <source>
        <strain evidence="1 2">1494</strain>
    </source>
</reference>
<proteinExistence type="predicted"/>
<accession>A0ABV3N8N4</accession>
<evidence type="ECO:0000313" key="1">
    <source>
        <dbReference type="EMBL" id="MEW6953508.1"/>
    </source>
</evidence>
<dbReference type="EMBL" id="JBAGNM010000001">
    <property type="protein sequence ID" value="MEW6953508.1"/>
    <property type="molecule type" value="Genomic_DNA"/>
</dbReference>
<keyword evidence="2" id="KW-1185">Reference proteome</keyword>
<protein>
    <submittedName>
        <fullName evidence="1">Uncharacterized protein</fullName>
    </submittedName>
</protein>
<organism evidence="1 2">
    <name type="scientific">Trueperella pyogenes</name>
    <dbReference type="NCBI Taxonomy" id="1661"/>
    <lineage>
        <taxon>Bacteria</taxon>
        <taxon>Bacillati</taxon>
        <taxon>Actinomycetota</taxon>
        <taxon>Actinomycetes</taxon>
        <taxon>Actinomycetales</taxon>
        <taxon>Actinomycetaceae</taxon>
        <taxon>Trueperella</taxon>
    </lineage>
</organism>
<name>A0ABV3N8N4_9ACTO</name>
<dbReference type="RefSeq" id="WP_367245787.1">
    <property type="nucleotide sequence ID" value="NZ_JBAGNM010000001.1"/>
</dbReference>
<sequence>MMEKIVVKNARLAGGGIVLSLSLVLAVLWIPSATAHTAKGLFKAHSNSSLTDLRLDGKPAESRGPVRSTSESVEVEIEISKVAESLSGELAGAKLKIEAVRGAFVREWESGEKPAVFKVKPGEYRF</sequence>
<dbReference type="Proteomes" id="UP001555100">
    <property type="component" value="Unassembled WGS sequence"/>
</dbReference>
<evidence type="ECO:0000313" key="2">
    <source>
        <dbReference type="Proteomes" id="UP001555100"/>
    </source>
</evidence>
<gene>
    <name evidence="1" type="ORF">V3M73_00500</name>
</gene>
<comment type="caution">
    <text evidence="1">The sequence shown here is derived from an EMBL/GenBank/DDBJ whole genome shotgun (WGS) entry which is preliminary data.</text>
</comment>